<keyword evidence="2" id="KW-1185">Reference proteome</keyword>
<comment type="caution">
    <text evidence="1">The sequence shown here is derived from an EMBL/GenBank/DDBJ whole genome shotgun (WGS) entry which is preliminary data.</text>
</comment>
<evidence type="ECO:0000313" key="1">
    <source>
        <dbReference type="EMBL" id="EER60288.1"/>
    </source>
</evidence>
<dbReference type="PATRIC" id="fig|573060.9.peg.2974"/>
<feature type="non-terminal residue" evidence="1">
    <location>
        <position position="1"/>
    </location>
</feature>
<proteinExistence type="predicted"/>
<dbReference type="Proteomes" id="UP000003856">
    <property type="component" value="Unassembled WGS sequence"/>
</dbReference>
<gene>
    <name evidence="1" type="ORF">AcdelDRAFT_2120</name>
</gene>
<name>C5T5E0_ACIDE</name>
<accession>C5T5E0</accession>
<organism evidence="1 2">
    <name type="scientific">Acidovorax delafieldii 2AN</name>
    <dbReference type="NCBI Taxonomy" id="573060"/>
    <lineage>
        <taxon>Bacteria</taxon>
        <taxon>Pseudomonadati</taxon>
        <taxon>Pseudomonadota</taxon>
        <taxon>Betaproteobacteria</taxon>
        <taxon>Burkholderiales</taxon>
        <taxon>Comamonadaceae</taxon>
        <taxon>Acidovorax</taxon>
    </lineage>
</organism>
<dbReference type="AlphaFoldDB" id="C5T5E0"/>
<evidence type="ECO:0000313" key="2">
    <source>
        <dbReference type="Proteomes" id="UP000003856"/>
    </source>
</evidence>
<protein>
    <submittedName>
        <fullName evidence="1">Acyl-CoA dehydrogenase domain-containing protein</fullName>
    </submittedName>
</protein>
<dbReference type="EMBL" id="ACQT01000063">
    <property type="protein sequence ID" value="EER60288.1"/>
    <property type="molecule type" value="Genomic_DNA"/>
</dbReference>
<reference evidence="1 2" key="1">
    <citation type="submission" date="2009-05" db="EMBL/GenBank/DDBJ databases">
        <title>The draft genome of Acidovorax delafieldii 2AN.</title>
        <authorList>
            <consortium name="US DOE Joint Genome Institute (JGI-PGF)"/>
            <person name="Lucas S."/>
            <person name="Copeland A."/>
            <person name="Lapidus A."/>
            <person name="Glavina del Rio T."/>
            <person name="Tice H."/>
            <person name="Bruce D."/>
            <person name="Goodwin L."/>
            <person name="Pitluck S."/>
            <person name="Larimer F."/>
            <person name="Land M.L."/>
            <person name="Hauser L."/>
            <person name="Shelobolina E.S."/>
            <person name="Picardal F."/>
            <person name="Roden E."/>
            <person name="Emerson D."/>
        </authorList>
    </citation>
    <scope>NUCLEOTIDE SEQUENCE [LARGE SCALE GENOMIC DNA]</scope>
    <source>
        <strain evidence="1 2">2AN</strain>
    </source>
</reference>
<sequence>PPHALEALGRLLVQRLVLLAQACLLRRHAPAAVADGFIATRMGNACAGRVVGAVDSRAIDVAAVLARAFPA</sequence>